<name>A0ACC0G0W8_9ERIC</name>
<organism evidence="1 2">
    <name type="scientific">Camellia lanceoleosa</name>
    <dbReference type="NCBI Taxonomy" id="1840588"/>
    <lineage>
        <taxon>Eukaryota</taxon>
        <taxon>Viridiplantae</taxon>
        <taxon>Streptophyta</taxon>
        <taxon>Embryophyta</taxon>
        <taxon>Tracheophyta</taxon>
        <taxon>Spermatophyta</taxon>
        <taxon>Magnoliopsida</taxon>
        <taxon>eudicotyledons</taxon>
        <taxon>Gunneridae</taxon>
        <taxon>Pentapetalae</taxon>
        <taxon>asterids</taxon>
        <taxon>Ericales</taxon>
        <taxon>Theaceae</taxon>
        <taxon>Camellia</taxon>
    </lineage>
</organism>
<accession>A0ACC0G0W8</accession>
<keyword evidence="2" id="KW-1185">Reference proteome</keyword>
<reference evidence="1 2" key="1">
    <citation type="journal article" date="2022" name="Plant J.">
        <title>Chromosome-level genome of Camellia lanceoleosa provides a valuable resource for understanding genome evolution and self-incompatibility.</title>
        <authorList>
            <person name="Gong W."/>
            <person name="Xiao S."/>
            <person name="Wang L."/>
            <person name="Liao Z."/>
            <person name="Chang Y."/>
            <person name="Mo W."/>
            <person name="Hu G."/>
            <person name="Li W."/>
            <person name="Zhao G."/>
            <person name="Zhu H."/>
            <person name="Hu X."/>
            <person name="Ji K."/>
            <person name="Xiang X."/>
            <person name="Song Q."/>
            <person name="Yuan D."/>
            <person name="Jin S."/>
            <person name="Zhang L."/>
        </authorList>
    </citation>
    <scope>NUCLEOTIDE SEQUENCE [LARGE SCALE GENOMIC DNA]</scope>
    <source>
        <strain evidence="1">SQ_2022a</strain>
    </source>
</reference>
<dbReference type="Proteomes" id="UP001060215">
    <property type="component" value="Chromosome 12"/>
</dbReference>
<gene>
    <name evidence="1" type="ORF">LOK49_LG11G00343</name>
</gene>
<sequence>MVSSYLWYKAEDGKWSDYGGVLMSLDAGNLFESLDHEIIVWCCVDLKFWCCFHMLIDCLYLGFEISGHVGGMVLWGSLLLMQSYANLMHCYPNIGPVGICCWLAVGLLYGIGVFGSSVVRSGERLYGIEGLATIALVW</sequence>
<evidence type="ECO:0000313" key="2">
    <source>
        <dbReference type="Proteomes" id="UP001060215"/>
    </source>
</evidence>
<protein>
    <submittedName>
        <fullName evidence="1">Uncharacterized protein</fullName>
    </submittedName>
</protein>
<evidence type="ECO:0000313" key="1">
    <source>
        <dbReference type="EMBL" id="KAI7993276.1"/>
    </source>
</evidence>
<proteinExistence type="predicted"/>
<comment type="caution">
    <text evidence="1">The sequence shown here is derived from an EMBL/GenBank/DDBJ whole genome shotgun (WGS) entry which is preliminary data.</text>
</comment>
<dbReference type="EMBL" id="CM045769">
    <property type="protein sequence ID" value="KAI7993276.1"/>
    <property type="molecule type" value="Genomic_DNA"/>
</dbReference>